<dbReference type="GeneID" id="94174945"/>
<feature type="region of interest" description="Disordered" evidence="1">
    <location>
        <begin position="338"/>
        <end position="413"/>
    </location>
</feature>
<gene>
    <name evidence="2" type="ORF">CUR178_07798</name>
</gene>
<keyword evidence="3" id="KW-1185">Reference proteome</keyword>
<dbReference type="OrthoDB" id="265807at2759"/>
<evidence type="ECO:0000313" key="3">
    <source>
        <dbReference type="Proteomes" id="UP000674179"/>
    </source>
</evidence>
<reference evidence="2 3" key="1">
    <citation type="submission" date="2021-02" db="EMBL/GenBank/DDBJ databases">
        <title>Leishmania (Mundinia) enrietti genome sequencing and assembly.</title>
        <authorList>
            <person name="Almutairi H."/>
            <person name="Gatherer D."/>
        </authorList>
    </citation>
    <scope>NUCLEOTIDE SEQUENCE [LARGE SCALE GENOMIC DNA]</scope>
    <source>
        <strain evidence="2">CUR178</strain>
    </source>
</reference>
<dbReference type="KEGG" id="lenr:94174945"/>
<feature type="region of interest" description="Disordered" evidence="1">
    <location>
        <begin position="71"/>
        <end position="92"/>
    </location>
</feature>
<organism evidence="2 3">
    <name type="scientific">Leishmania enriettii</name>
    <dbReference type="NCBI Taxonomy" id="5663"/>
    <lineage>
        <taxon>Eukaryota</taxon>
        <taxon>Discoba</taxon>
        <taxon>Euglenozoa</taxon>
        <taxon>Kinetoplastea</taxon>
        <taxon>Metakinetoplastina</taxon>
        <taxon>Trypanosomatida</taxon>
        <taxon>Trypanosomatidae</taxon>
        <taxon>Leishmaniinae</taxon>
        <taxon>Leishmania</taxon>
    </lineage>
</organism>
<protein>
    <submittedName>
        <fullName evidence="2">Uncharacterized protein</fullName>
    </submittedName>
</protein>
<feature type="region of interest" description="Disordered" evidence="1">
    <location>
        <begin position="1"/>
        <end position="21"/>
    </location>
</feature>
<evidence type="ECO:0000256" key="1">
    <source>
        <dbReference type="SAM" id="MobiDB-lite"/>
    </source>
</evidence>
<feature type="region of interest" description="Disordered" evidence="1">
    <location>
        <begin position="496"/>
        <end position="595"/>
    </location>
</feature>
<evidence type="ECO:0000313" key="2">
    <source>
        <dbReference type="EMBL" id="KAG5483477.1"/>
    </source>
</evidence>
<sequence length="595" mass="63769">MPHNRVSSSGGGGGSRSHRGRYAAVVEKGENAWKREWSSFMSGVNLKRLRDGTSGVALKASADIERQLEAQDGAPASSPVAGAHASEGDVKVNDDGIPLGAVASHPSFSYLFSSPAERRAEREALRRAERERRQALKRELMAKKDPLSALSKHQRALHEAKQRGLQLDGMTRKERREFLHLTVTEAQRKAAEQSREFKLHDLMDEKLDWYQQGPHPIDLIAEKLVRRKAEKKAKQLGLKYNYLAPHPSWLAKRAQRRRESLLVGLGKRLVFSERVTGENSGADAAVPASEVMVTDPLHHITVPLREMGLLLGQHSSAPPSAVVAADGDADAVMEAAVGSSTCDDVGEATDADEEEAPLMSGEAGRAHGSDVAGTRKPSVSASSSAASARRSGRPLAEKRTSGEAGDGVVDSNATQARLPDAMVLQNPSRIATSVVRSVVRSRTTALAMQQLNRTTNFLSSRLVKGPGLRPEDAPLENSLPARGRSALPAAVAVALTSPSKSSAAASKRPSSAKGARDAATALRCPSATSDDRKRVRAADGDNEDGEYRRRGRVATAAVMVPRARKLKRAEHTSIGSVKPARSVAAARHGKSMKVR</sequence>
<dbReference type="EMBL" id="JAFHKP010000013">
    <property type="protein sequence ID" value="KAG5483477.1"/>
    <property type="molecule type" value="Genomic_DNA"/>
</dbReference>
<dbReference type="AlphaFoldDB" id="A0A836GK32"/>
<comment type="caution">
    <text evidence="2">The sequence shown here is derived from an EMBL/GenBank/DDBJ whole genome shotgun (WGS) entry which is preliminary data.</text>
</comment>
<feature type="region of interest" description="Disordered" evidence="1">
    <location>
        <begin position="141"/>
        <end position="171"/>
    </location>
</feature>
<feature type="compositionally biased region" description="Low complexity" evidence="1">
    <location>
        <begin position="497"/>
        <end position="513"/>
    </location>
</feature>
<feature type="compositionally biased region" description="Acidic residues" evidence="1">
    <location>
        <begin position="344"/>
        <end position="356"/>
    </location>
</feature>
<feature type="compositionally biased region" description="Basic and acidic residues" evidence="1">
    <location>
        <begin position="529"/>
        <end position="539"/>
    </location>
</feature>
<feature type="compositionally biased region" description="Low complexity" evidence="1">
    <location>
        <begin position="380"/>
        <end position="389"/>
    </location>
</feature>
<name>A0A836GK32_LEIEN</name>
<dbReference type="Proteomes" id="UP000674179">
    <property type="component" value="Chromosome 13"/>
</dbReference>
<proteinExistence type="predicted"/>
<accession>A0A836GK32</accession>
<dbReference type="RefSeq" id="XP_067694694.1">
    <property type="nucleotide sequence ID" value="XM_067839435.1"/>
</dbReference>